<evidence type="ECO:0000313" key="2">
    <source>
        <dbReference type="EMBL" id="MBB4100312.1"/>
    </source>
</evidence>
<dbReference type="InterPro" id="IPR029069">
    <property type="entry name" value="HotDog_dom_sf"/>
</dbReference>
<reference evidence="2 3" key="1">
    <citation type="submission" date="2020-08" db="EMBL/GenBank/DDBJ databases">
        <title>Genomic Encyclopedia of Type Strains, Phase IV (KMG-IV): sequencing the most valuable type-strain genomes for metagenomic binning, comparative biology and taxonomic classification.</title>
        <authorList>
            <person name="Goeker M."/>
        </authorList>
    </citation>
    <scope>NUCLEOTIDE SEQUENCE [LARGE SCALE GENOMIC DNA]</scope>
    <source>
        <strain evidence="2 3">DSM 101806</strain>
    </source>
</reference>
<dbReference type="AlphaFoldDB" id="A0A7W6NY41"/>
<dbReference type="Gene3D" id="3.10.129.10">
    <property type="entry name" value="Hotdog Thioesterase"/>
    <property type="match status" value="1"/>
</dbReference>
<gene>
    <name evidence="2" type="ORF">GGR46_003884</name>
</gene>
<protein>
    <submittedName>
        <fullName evidence="2">Acyl-coenzyme A thioesterase PaaI-like protein</fullName>
    </submittedName>
</protein>
<keyword evidence="3" id="KW-1185">Reference proteome</keyword>
<organism evidence="2 3">
    <name type="scientific">Sphingomonas kyeonggiensis</name>
    <dbReference type="NCBI Taxonomy" id="1268553"/>
    <lineage>
        <taxon>Bacteria</taxon>
        <taxon>Pseudomonadati</taxon>
        <taxon>Pseudomonadota</taxon>
        <taxon>Alphaproteobacteria</taxon>
        <taxon>Sphingomonadales</taxon>
        <taxon>Sphingomonadaceae</taxon>
        <taxon>Sphingomonas</taxon>
    </lineage>
</organism>
<name>A0A7W6NY41_9SPHN</name>
<dbReference type="CDD" id="cd03443">
    <property type="entry name" value="PaaI_thioesterase"/>
    <property type="match status" value="1"/>
</dbReference>
<dbReference type="GO" id="GO:0016790">
    <property type="term" value="F:thiolester hydrolase activity"/>
    <property type="evidence" value="ECO:0007669"/>
    <property type="project" value="UniProtKB-ARBA"/>
</dbReference>
<proteinExistence type="predicted"/>
<dbReference type="Proteomes" id="UP000557392">
    <property type="component" value="Unassembled WGS sequence"/>
</dbReference>
<dbReference type="RefSeq" id="WP_183999622.1">
    <property type="nucleotide sequence ID" value="NZ_JACIEH010000003.1"/>
</dbReference>
<accession>A0A7W6NY41</accession>
<dbReference type="SUPFAM" id="SSF54637">
    <property type="entry name" value="Thioesterase/thiol ester dehydrase-isomerase"/>
    <property type="match status" value="1"/>
</dbReference>
<comment type="caution">
    <text evidence="2">The sequence shown here is derived from an EMBL/GenBank/DDBJ whole genome shotgun (WGS) entry which is preliminary data.</text>
</comment>
<evidence type="ECO:0000313" key="3">
    <source>
        <dbReference type="Proteomes" id="UP000557392"/>
    </source>
</evidence>
<dbReference type="Pfam" id="PF03061">
    <property type="entry name" value="4HBT"/>
    <property type="match status" value="1"/>
</dbReference>
<sequence length="157" mass="17163">MSQPTPEHFFYEDDPDLPGWKRWQILDQGRFNSFIGSLSVKAVDARTALVRHRFERQHSNLRDHIHGGALAGFIDMALFAAARGLGVLAGPASTVDMSIQFIAGGAIGTDTEAEVDLLRETGRMLFLRGVVRQGDVTVASFLGTIRKSSAPPKQEAQ</sequence>
<feature type="domain" description="Thioesterase" evidence="1">
    <location>
        <begin position="64"/>
        <end position="138"/>
    </location>
</feature>
<dbReference type="EMBL" id="JACIEH010000003">
    <property type="protein sequence ID" value="MBB4100312.1"/>
    <property type="molecule type" value="Genomic_DNA"/>
</dbReference>
<evidence type="ECO:0000259" key="1">
    <source>
        <dbReference type="Pfam" id="PF03061"/>
    </source>
</evidence>
<dbReference type="InterPro" id="IPR006683">
    <property type="entry name" value="Thioestr_dom"/>
</dbReference>